<evidence type="ECO:0000259" key="2">
    <source>
        <dbReference type="Pfam" id="PF01425"/>
    </source>
</evidence>
<dbReference type="InterPro" id="IPR036928">
    <property type="entry name" value="AS_sf"/>
</dbReference>
<feature type="domain" description="Amidase" evidence="2">
    <location>
        <begin position="35"/>
        <end position="456"/>
    </location>
</feature>
<proteinExistence type="inferred from homology"/>
<dbReference type="InterPro" id="IPR023631">
    <property type="entry name" value="Amidase_dom"/>
</dbReference>
<dbReference type="Pfam" id="PF01425">
    <property type="entry name" value="Amidase"/>
    <property type="match status" value="1"/>
</dbReference>
<dbReference type="PANTHER" id="PTHR11895:SF7">
    <property type="entry name" value="GLUTAMYL-TRNA(GLN) AMIDOTRANSFERASE SUBUNIT A, MITOCHONDRIAL"/>
    <property type="match status" value="1"/>
</dbReference>
<sequence length="475" mass="49941">MTYPAGSSTPPIDLCTADVATLAAAYAARALSPVEVAQACLDRARAVQPTLNPCAFIDDETTLAAARQSEARWMRQAALGPLDGVPATIKDLLLSAGWPTLRGSRAIDPDQPWDEDSPPVARLREAGAVFIAKTTTPEFGHKGVTESPLAGITRNPWYPEVTPGGSSGGAAVAAAAGIAALNLGTDGGGSIRIPASFTGIFGLKPSFGRVPSWPPSPFARLAHVGPMTRTVTDAALMLNAIARPDWRDWYAQPYPAQDFTTHLNAGLKGLRIGYAPTINDEVVDEDVAAAVAAAVAVFGNEGAVVERIDLALPDARRMFQILWTTGAAVMAAGMSEDQRRHFDRSLGAAIAIGQGFSAVDLGTAEFKRAALARVMAELHQRYDLILTPSLPVTAFTTGQNQPGQAGSTEWNDWTPFSYPFNLTGQPAASIPCGFDRDGLPVGLQIVGPVGADALVLRAARGYERVCPIALPPLDI</sequence>
<comment type="caution">
    <text evidence="3">The sequence shown here is derived from an EMBL/GenBank/DDBJ whole genome shotgun (WGS) entry which is preliminary data.</text>
</comment>
<reference evidence="4" key="1">
    <citation type="journal article" date="2019" name="Int. J. Syst. Evol. Microbiol.">
        <title>The Global Catalogue of Microorganisms (GCM) 10K type strain sequencing project: providing services to taxonomists for standard genome sequencing and annotation.</title>
        <authorList>
            <consortium name="The Broad Institute Genomics Platform"/>
            <consortium name="The Broad Institute Genome Sequencing Center for Infectious Disease"/>
            <person name="Wu L."/>
            <person name="Ma J."/>
        </authorList>
    </citation>
    <scope>NUCLEOTIDE SEQUENCE [LARGE SCALE GENOMIC DNA]</scope>
    <source>
        <strain evidence="4">CGMCC 1.10188</strain>
    </source>
</reference>
<comment type="similarity">
    <text evidence="1">Belongs to the amidase family.</text>
</comment>
<dbReference type="Gene3D" id="3.90.1300.10">
    <property type="entry name" value="Amidase signature (AS) domain"/>
    <property type="match status" value="1"/>
</dbReference>
<dbReference type="PANTHER" id="PTHR11895">
    <property type="entry name" value="TRANSAMIDASE"/>
    <property type="match status" value="1"/>
</dbReference>
<dbReference type="EMBL" id="BMDZ01000028">
    <property type="protein sequence ID" value="GGB43015.1"/>
    <property type="molecule type" value="Genomic_DNA"/>
</dbReference>
<evidence type="ECO:0000313" key="4">
    <source>
        <dbReference type="Proteomes" id="UP000603352"/>
    </source>
</evidence>
<dbReference type="SUPFAM" id="SSF75304">
    <property type="entry name" value="Amidase signature (AS) enzymes"/>
    <property type="match status" value="1"/>
</dbReference>
<keyword evidence="4" id="KW-1185">Reference proteome</keyword>
<organism evidence="3 4">
    <name type="scientific">Tistrella bauzanensis</name>
    <dbReference type="NCBI Taxonomy" id="657419"/>
    <lineage>
        <taxon>Bacteria</taxon>
        <taxon>Pseudomonadati</taxon>
        <taxon>Pseudomonadota</taxon>
        <taxon>Alphaproteobacteria</taxon>
        <taxon>Geminicoccales</taxon>
        <taxon>Geminicoccaceae</taxon>
        <taxon>Tistrella</taxon>
    </lineage>
</organism>
<gene>
    <name evidence="3" type="ORF">GCM10011505_25490</name>
</gene>
<dbReference type="Proteomes" id="UP000603352">
    <property type="component" value="Unassembled WGS sequence"/>
</dbReference>
<evidence type="ECO:0000256" key="1">
    <source>
        <dbReference type="ARBA" id="ARBA00009199"/>
    </source>
</evidence>
<name>A0ABQ1IKP5_9PROT</name>
<dbReference type="InterPro" id="IPR000120">
    <property type="entry name" value="Amidase"/>
</dbReference>
<dbReference type="RefSeq" id="WP_188578388.1">
    <property type="nucleotide sequence ID" value="NZ_BMDZ01000028.1"/>
</dbReference>
<dbReference type="NCBIfam" id="NF004815">
    <property type="entry name" value="PRK06169.1"/>
    <property type="match status" value="1"/>
</dbReference>
<evidence type="ECO:0000313" key="3">
    <source>
        <dbReference type="EMBL" id="GGB43015.1"/>
    </source>
</evidence>
<accession>A0ABQ1IKP5</accession>
<protein>
    <submittedName>
        <fullName evidence="3">Amidase</fullName>
    </submittedName>
</protein>